<name>A0A5D4T0W5_9BACI</name>
<sequence>MKWKWGLIIFTGILLVTGTLLAFNVEVRGAAKLALTGSPVVTLSSAEDSTTVMAKMDEGTGLQDVLSHVEENGWVFKEQLGSTFLFSKGDESLVIMLKMWTNQYIVAEMTEG</sequence>
<dbReference type="EMBL" id="VTET01000010">
    <property type="protein sequence ID" value="TYS68601.1"/>
    <property type="molecule type" value="Genomic_DNA"/>
</dbReference>
<comment type="caution">
    <text evidence="1">The sequence shown here is derived from an EMBL/GenBank/DDBJ whole genome shotgun (WGS) entry which is preliminary data.</text>
</comment>
<dbReference type="Proteomes" id="UP000324517">
    <property type="component" value="Unassembled WGS sequence"/>
</dbReference>
<accession>A0A5D4T0W5</accession>
<reference evidence="1 2" key="1">
    <citation type="submission" date="2019-08" db="EMBL/GenBank/DDBJ databases">
        <title>Bacillus genomes from the desert of Cuatro Cienegas, Coahuila.</title>
        <authorList>
            <person name="Olmedo-Alvarez G."/>
        </authorList>
    </citation>
    <scope>NUCLEOTIDE SEQUENCE [LARGE SCALE GENOMIC DNA]</scope>
    <source>
        <strain evidence="1 2">CH98b_3T</strain>
    </source>
</reference>
<protein>
    <submittedName>
        <fullName evidence="1">Uncharacterized protein</fullName>
    </submittedName>
</protein>
<dbReference type="AlphaFoldDB" id="A0A5D4T0W5"/>
<dbReference type="RefSeq" id="WP_148980288.1">
    <property type="nucleotide sequence ID" value="NZ_JBNILM010000010.1"/>
</dbReference>
<evidence type="ECO:0000313" key="2">
    <source>
        <dbReference type="Proteomes" id="UP000324517"/>
    </source>
</evidence>
<proteinExistence type="predicted"/>
<organism evidence="1 2">
    <name type="scientific">Sutcliffiella horikoshii</name>
    <dbReference type="NCBI Taxonomy" id="79883"/>
    <lineage>
        <taxon>Bacteria</taxon>
        <taxon>Bacillati</taxon>
        <taxon>Bacillota</taxon>
        <taxon>Bacilli</taxon>
        <taxon>Bacillales</taxon>
        <taxon>Bacillaceae</taxon>
        <taxon>Sutcliffiella</taxon>
    </lineage>
</organism>
<gene>
    <name evidence="1" type="ORF">FZC75_18085</name>
</gene>
<dbReference type="OrthoDB" id="2871265at2"/>
<evidence type="ECO:0000313" key="1">
    <source>
        <dbReference type="EMBL" id="TYS68601.1"/>
    </source>
</evidence>